<dbReference type="PROSITE" id="PS00923">
    <property type="entry name" value="ASP_GLU_RACEMASE_1"/>
    <property type="match status" value="1"/>
</dbReference>
<dbReference type="Gene3D" id="3.40.50.1860">
    <property type="match status" value="2"/>
</dbReference>
<dbReference type="InterPro" id="IPR004380">
    <property type="entry name" value="Asp_race"/>
</dbReference>
<name>M2YW35_9PSEU</name>
<dbReference type="NCBIfam" id="TIGR00035">
    <property type="entry name" value="asp_race"/>
    <property type="match status" value="1"/>
</dbReference>
<dbReference type="Pfam" id="PF01177">
    <property type="entry name" value="Asp_Glu_race"/>
    <property type="match status" value="1"/>
</dbReference>
<protein>
    <submittedName>
        <fullName evidence="4">Aspartate racemase</fullName>
    </submittedName>
</protein>
<dbReference type="GO" id="GO:0047661">
    <property type="term" value="F:amino-acid racemase activity"/>
    <property type="evidence" value="ECO:0007669"/>
    <property type="project" value="InterPro"/>
</dbReference>
<evidence type="ECO:0000256" key="2">
    <source>
        <dbReference type="ARBA" id="ARBA00023235"/>
    </source>
</evidence>
<feature type="compositionally biased region" description="Basic and acidic residues" evidence="3">
    <location>
        <begin position="9"/>
        <end position="19"/>
    </location>
</feature>
<comment type="caution">
    <text evidence="4">The sequence shown here is derived from an EMBL/GenBank/DDBJ whole genome shotgun (WGS) entry which is preliminary data.</text>
</comment>
<dbReference type="PATRIC" id="fig|1284240.4.peg.6407"/>
<sequence>MIPQMPGDDPGRPEDDPAHLRSAGPLVGVLGGMGPAATADFYTRLVRETPATTDQDHLRVLLWCDPTVPDRSRALLEGGTDPTPWLLRGARVLAAAGSDVIAVPCNTAHAFLPAVAEEAGVPLVHMTERTGRYLARHHPSVRRVGLLATTGTLRTKLYDGWLTDAGISVLEPDPVSQADEVMAAIRSIKAGETSSQLLRTAARRLVGRGAQAVIAGCSEVPLGLDSRDLLVPLIDPVQVLVRTLVALHLSARASEPRRDILDAECHDGTKYRWRDSG</sequence>
<keyword evidence="2" id="KW-0413">Isomerase</keyword>
<dbReference type="SUPFAM" id="SSF53681">
    <property type="entry name" value="Aspartate/glutamate racemase"/>
    <property type="match status" value="2"/>
</dbReference>
<feature type="region of interest" description="Disordered" evidence="3">
    <location>
        <begin position="1"/>
        <end position="25"/>
    </location>
</feature>
<evidence type="ECO:0000256" key="3">
    <source>
        <dbReference type="SAM" id="MobiDB-lite"/>
    </source>
</evidence>
<dbReference type="InterPro" id="IPR018187">
    <property type="entry name" value="Asp/Glu_racemase_AS_1"/>
</dbReference>
<keyword evidence="5" id="KW-1185">Reference proteome</keyword>
<dbReference type="InterPro" id="IPR015942">
    <property type="entry name" value="Asp/Glu/hydantoin_racemase"/>
</dbReference>
<dbReference type="PANTHER" id="PTHR21198:SF7">
    <property type="entry name" value="ASPARTATE-GLUTAMATE RACEMASE FAMILY"/>
    <property type="match status" value="1"/>
</dbReference>
<dbReference type="Proteomes" id="UP000054226">
    <property type="component" value="Unassembled WGS sequence"/>
</dbReference>
<evidence type="ECO:0000313" key="5">
    <source>
        <dbReference type="Proteomes" id="UP000054226"/>
    </source>
</evidence>
<evidence type="ECO:0000256" key="1">
    <source>
        <dbReference type="ARBA" id="ARBA00007847"/>
    </source>
</evidence>
<dbReference type="EMBL" id="AOHO01000074">
    <property type="protein sequence ID" value="EME52928.1"/>
    <property type="molecule type" value="Genomic_DNA"/>
</dbReference>
<accession>M2YW35</accession>
<dbReference type="InterPro" id="IPR001920">
    <property type="entry name" value="Asp/Glu_race"/>
</dbReference>
<reference evidence="4 5" key="1">
    <citation type="journal article" date="2013" name="Genome Announc.">
        <title>Draft Genome Sequence of Amycolatopsis decaplanina Strain DSM 44594T.</title>
        <authorList>
            <person name="Kaur N."/>
            <person name="Kumar S."/>
            <person name="Bala M."/>
            <person name="Raghava G.P."/>
            <person name="Mayilraj S."/>
        </authorList>
    </citation>
    <scope>NUCLEOTIDE SEQUENCE [LARGE SCALE GENOMIC DNA]</scope>
    <source>
        <strain evidence="4 5">DSM 44594</strain>
    </source>
</reference>
<dbReference type="PANTHER" id="PTHR21198">
    <property type="entry name" value="GLUTAMATE RACEMASE"/>
    <property type="match status" value="1"/>
</dbReference>
<evidence type="ECO:0000313" key="4">
    <source>
        <dbReference type="EMBL" id="EME52928.1"/>
    </source>
</evidence>
<organism evidence="4 5">
    <name type="scientific">Amycolatopsis decaplanina DSM 44594</name>
    <dbReference type="NCBI Taxonomy" id="1284240"/>
    <lineage>
        <taxon>Bacteria</taxon>
        <taxon>Bacillati</taxon>
        <taxon>Actinomycetota</taxon>
        <taxon>Actinomycetes</taxon>
        <taxon>Pseudonocardiales</taxon>
        <taxon>Pseudonocardiaceae</taxon>
        <taxon>Amycolatopsis</taxon>
    </lineage>
</organism>
<comment type="similarity">
    <text evidence="1">Belongs to the aspartate/glutamate racemases family.</text>
</comment>
<proteinExistence type="inferred from homology"/>
<dbReference type="AlphaFoldDB" id="M2YW35"/>
<gene>
    <name evidence="4" type="ORF">H074_31447</name>
</gene>